<proteinExistence type="predicted"/>
<accession>A0A2A9NKW8</accession>
<name>A0A2A9NKW8_9AGAR</name>
<reference evidence="1 2" key="1">
    <citation type="submission" date="2014-02" db="EMBL/GenBank/DDBJ databases">
        <title>Transposable element dynamics among asymbiotic and ectomycorrhizal Amanita fungi.</title>
        <authorList>
            <consortium name="DOE Joint Genome Institute"/>
            <person name="Hess J."/>
            <person name="Skrede I."/>
            <person name="Wolfe B."/>
            <person name="LaButti K."/>
            <person name="Ohm R.A."/>
            <person name="Grigoriev I.V."/>
            <person name="Pringle A."/>
        </authorList>
    </citation>
    <scope>NUCLEOTIDE SEQUENCE [LARGE SCALE GENOMIC DNA]</scope>
    <source>
        <strain evidence="1 2">SKay4041</strain>
    </source>
</reference>
<keyword evidence="2" id="KW-1185">Reference proteome</keyword>
<dbReference type="AlphaFoldDB" id="A0A2A9NKW8"/>
<gene>
    <name evidence="1" type="ORF">AMATHDRAFT_49593</name>
</gene>
<protein>
    <submittedName>
        <fullName evidence="1">Uncharacterized protein</fullName>
    </submittedName>
</protein>
<organism evidence="1 2">
    <name type="scientific">Amanita thiersii Skay4041</name>
    <dbReference type="NCBI Taxonomy" id="703135"/>
    <lineage>
        <taxon>Eukaryota</taxon>
        <taxon>Fungi</taxon>
        <taxon>Dikarya</taxon>
        <taxon>Basidiomycota</taxon>
        <taxon>Agaricomycotina</taxon>
        <taxon>Agaricomycetes</taxon>
        <taxon>Agaricomycetidae</taxon>
        <taxon>Agaricales</taxon>
        <taxon>Pluteineae</taxon>
        <taxon>Amanitaceae</taxon>
        <taxon>Amanita</taxon>
    </lineage>
</organism>
<dbReference type="OrthoDB" id="442731at2759"/>
<evidence type="ECO:0000313" key="2">
    <source>
        <dbReference type="Proteomes" id="UP000242287"/>
    </source>
</evidence>
<dbReference type="EMBL" id="KZ302066">
    <property type="protein sequence ID" value="PFH48342.1"/>
    <property type="molecule type" value="Genomic_DNA"/>
</dbReference>
<evidence type="ECO:0000313" key="1">
    <source>
        <dbReference type="EMBL" id="PFH48342.1"/>
    </source>
</evidence>
<sequence length="204" mass="23074">MSRINAVTNGSTKLLNQVWDFNAFKQVTRYSLTKAATTTENYTTRMTLAPRGYFRKAKFSYDSSGNFLKHNNFSFVNDGWRLTTIKNLVRSVAYTFREGSRYDDLCSGIVTQESHTSYLTHEHRLASLSTTSSRQEVCYHHYDNLWNDREQLGGWNYWQSGNWLNGVGDSTLLGVYGGTGLSVAARVSANVTKGLRYVIHPAGL</sequence>
<dbReference type="Proteomes" id="UP000242287">
    <property type="component" value="Unassembled WGS sequence"/>
</dbReference>